<dbReference type="EMBL" id="CP014060">
    <property type="protein sequence ID" value="AMG40410.2"/>
    <property type="molecule type" value="Genomic_DNA"/>
</dbReference>
<evidence type="ECO:0000259" key="6">
    <source>
        <dbReference type="Pfam" id="PF14819"/>
    </source>
</evidence>
<dbReference type="Proteomes" id="UP000060602">
    <property type="component" value="Chromosome"/>
</dbReference>
<dbReference type="PANTHER" id="PTHR34354">
    <property type="entry name" value="NADPH-DEPENDENT 7-CYANO-7-DEAZAGUANINE REDUCTASE"/>
    <property type="match status" value="1"/>
</dbReference>
<dbReference type="GO" id="GO:0005737">
    <property type="term" value="C:cytoplasm"/>
    <property type="evidence" value="ECO:0007669"/>
    <property type="project" value="UniProtKB-SubCell"/>
</dbReference>
<feature type="binding site" evidence="5">
    <location>
        <begin position="113"/>
        <end position="114"/>
    </location>
    <ligand>
        <name>NADPH</name>
        <dbReference type="ChEBI" id="CHEBI:57783"/>
    </ligand>
</feature>
<dbReference type="InterPro" id="IPR016428">
    <property type="entry name" value="QueF_type2"/>
</dbReference>
<organism evidence="7 8">
    <name type="scientific">Alcaligenes xylosoxydans xylosoxydans</name>
    <name type="common">Achromobacter xylosoxidans</name>
    <dbReference type="NCBI Taxonomy" id="85698"/>
    <lineage>
        <taxon>Bacteria</taxon>
        <taxon>Pseudomonadati</taxon>
        <taxon>Pseudomonadota</taxon>
        <taxon>Betaproteobacteria</taxon>
        <taxon>Burkholderiales</taxon>
        <taxon>Alcaligenaceae</taxon>
        <taxon>Achromobacter</taxon>
    </lineage>
</organism>
<keyword evidence="3 5" id="KW-0521">NADP</keyword>
<dbReference type="InterPro" id="IPR029139">
    <property type="entry name" value="QueF_N"/>
</dbReference>
<dbReference type="AlphaFoldDB" id="A0A0X8P5V4"/>
<evidence type="ECO:0000256" key="5">
    <source>
        <dbReference type="HAMAP-Rule" id="MF_00817"/>
    </source>
</evidence>
<dbReference type="GO" id="GO:0008616">
    <property type="term" value="P:tRNA queuosine(34) biosynthetic process"/>
    <property type="evidence" value="ECO:0007669"/>
    <property type="project" value="UniProtKB-UniRule"/>
</dbReference>
<dbReference type="EC" id="1.7.1.13" evidence="5"/>
<dbReference type="InterPro" id="IPR029500">
    <property type="entry name" value="QueF"/>
</dbReference>
<evidence type="ECO:0000313" key="8">
    <source>
        <dbReference type="Proteomes" id="UP000060602"/>
    </source>
</evidence>
<evidence type="ECO:0000256" key="2">
    <source>
        <dbReference type="ARBA" id="ARBA00022785"/>
    </source>
</evidence>
<dbReference type="PIRSF" id="PIRSF004750">
    <property type="entry name" value="Nitrile_oxidored_YqcD_prd"/>
    <property type="match status" value="1"/>
</dbReference>
<dbReference type="InterPro" id="IPR043133">
    <property type="entry name" value="GTP-CH-I_C/QueF"/>
</dbReference>
<gene>
    <name evidence="5 7" type="primary">queF</name>
    <name evidence="7" type="ORF">AL504_26940</name>
</gene>
<evidence type="ECO:0000313" key="7">
    <source>
        <dbReference type="EMBL" id="AMG40410.2"/>
    </source>
</evidence>
<dbReference type="PANTHER" id="PTHR34354:SF1">
    <property type="entry name" value="NADPH-DEPENDENT 7-CYANO-7-DEAZAGUANINE REDUCTASE"/>
    <property type="match status" value="1"/>
</dbReference>
<comment type="catalytic activity">
    <reaction evidence="5">
        <text>7-aminomethyl-7-carbaguanine + 2 NADP(+) = 7-cyano-7-carbaguanine + 2 NADPH + 3 H(+)</text>
        <dbReference type="Rhea" id="RHEA:13409"/>
        <dbReference type="ChEBI" id="CHEBI:15378"/>
        <dbReference type="ChEBI" id="CHEBI:45075"/>
        <dbReference type="ChEBI" id="CHEBI:57783"/>
        <dbReference type="ChEBI" id="CHEBI:58349"/>
        <dbReference type="ChEBI" id="CHEBI:58703"/>
        <dbReference type="EC" id="1.7.1.13"/>
    </reaction>
</comment>
<comment type="pathway">
    <text evidence="5">tRNA modification; tRNA-queuosine biosynthesis.</text>
</comment>
<name>A0A0X8P5V4_ALCXX</name>
<dbReference type="Gene3D" id="3.30.1130.10">
    <property type="match status" value="2"/>
</dbReference>
<comment type="function">
    <text evidence="5">Catalyzes the NADPH-dependent reduction of 7-cyano-7-deazaguanine (preQ0) to 7-aminomethyl-7-deazaguanine (preQ1).</text>
</comment>
<reference evidence="8" key="1">
    <citation type="submission" date="2015-12" db="EMBL/GenBank/DDBJ databases">
        <title>FDA dAtabase for Regulatory Grade micrObial Sequences (FDA-ARGOS): Supporting development and validation of Infectious Disease Dx tests.</title>
        <authorList>
            <person name="Case J."/>
            <person name="Tallon L."/>
            <person name="Sadzewicz L."/>
            <person name="Sengamalay N."/>
            <person name="Ott S."/>
            <person name="Godinez A."/>
            <person name="Nagaraj S."/>
            <person name="Nadendla S."/>
            <person name="Sichtig H."/>
        </authorList>
    </citation>
    <scope>NUCLEOTIDE SEQUENCE [LARGE SCALE GENOMIC DNA]</scope>
    <source>
        <strain evidence="8">FDAARGOS_147</strain>
    </source>
</reference>
<comment type="subunit">
    <text evidence="5">Homodimer.</text>
</comment>
<proteinExistence type="inferred from homology"/>
<feature type="domain" description="NADPH-dependent 7-cyano-7-deazaguanine reductase N-terminal" evidence="6">
    <location>
        <begin position="44"/>
        <end position="152"/>
    </location>
</feature>
<feature type="binding site" evidence="5">
    <location>
        <begin position="111"/>
        <end position="113"/>
    </location>
    <ligand>
        <name>substrate</name>
    </ligand>
</feature>
<dbReference type="InterPro" id="IPR050084">
    <property type="entry name" value="NADPH_dep_7-cyano-7-deazaG_red"/>
</dbReference>
<dbReference type="SUPFAM" id="SSF55620">
    <property type="entry name" value="Tetrahydrobiopterin biosynthesis enzymes-like"/>
    <property type="match status" value="1"/>
</dbReference>
<feature type="binding site" evidence="5">
    <location>
        <begin position="279"/>
        <end position="280"/>
    </location>
    <ligand>
        <name>NADPH</name>
        <dbReference type="ChEBI" id="CHEBI:57783"/>
    </ligand>
</feature>
<feature type="binding site" evidence="5">
    <location>
        <begin position="250"/>
        <end position="251"/>
    </location>
    <ligand>
        <name>substrate</name>
    </ligand>
</feature>
<protein>
    <recommendedName>
        <fullName evidence="5">NADPH-dependent 7-cyano-7-deazaguanine reductase</fullName>
        <ecNumber evidence="5">1.7.1.13</ecNumber>
    </recommendedName>
    <alternativeName>
        <fullName evidence="5">7-cyano-7-carbaguanine reductase</fullName>
    </alternativeName>
    <alternativeName>
        <fullName evidence="5">NADPH-dependent nitrile oxidoreductase</fullName>
    </alternativeName>
    <alternativeName>
        <fullName evidence="5">PreQ(0) reductase</fullName>
    </alternativeName>
</protein>
<keyword evidence="2 5" id="KW-0671">Queuosine biosynthesis</keyword>
<accession>A0A0X8P5V4</accession>
<evidence type="ECO:0000256" key="4">
    <source>
        <dbReference type="ARBA" id="ARBA00023002"/>
    </source>
</evidence>
<feature type="active site" description="Proton donor" evidence="5">
    <location>
        <position position="218"/>
    </location>
</feature>
<sequence length="304" mass="33986">MPGSAFHDAKNAPFASAYNAVISTFSDDLSMTLSHGPLGQSVTYVSQYDPSLLFPIARAHNREALNLARGPLPFTGVDLWNTYELSWLDAKGKPRVAMATFSVPADSPNIIESKSFKLYLNSFNQTRLVNSAALRGRLERDLSAAAGAPVGLDFILPQRFGELRMGELDGIYIDKLDIEIDTYEPAPELLRTRAGDVVEETLCSRLLKSNCPVTGQPDWASVQIRYRGQPIDREALLRYVISFRQHAEFHEHCVERIFTDIMQACAPEQLTVYARYTRRGGLDINPWRSNVEPAPPADVRTVRQ</sequence>
<evidence type="ECO:0000256" key="1">
    <source>
        <dbReference type="ARBA" id="ARBA00022490"/>
    </source>
</evidence>
<keyword evidence="1 5" id="KW-0963">Cytoplasm</keyword>
<dbReference type="Pfam" id="PF14489">
    <property type="entry name" value="QueF"/>
    <property type="match status" value="1"/>
</dbReference>
<dbReference type="UniPathway" id="UPA00392"/>
<comment type="similarity">
    <text evidence="5">Belongs to the GTP cyclohydrolase I family. QueF type 2 subfamily.</text>
</comment>
<dbReference type="NCBIfam" id="TIGR03138">
    <property type="entry name" value="QueF"/>
    <property type="match status" value="1"/>
</dbReference>
<feature type="active site" description="Thioimide intermediate" evidence="5">
    <location>
        <position position="211"/>
    </location>
</feature>
<evidence type="ECO:0000256" key="3">
    <source>
        <dbReference type="ARBA" id="ARBA00022857"/>
    </source>
</evidence>
<keyword evidence="4 5" id="KW-0560">Oxidoreductase</keyword>
<dbReference type="GO" id="GO:0033739">
    <property type="term" value="F:preQ1 synthase activity"/>
    <property type="evidence" value="ECO:0007669"/>
    <property type="project" value="UniProtKB-UniRule"/>
</dbReference>
<comment type="subcellular location">
    <subcellularLocation>
        <location evidence="5">Cytoplasm</location>
    </subcellularLocation>
</comment>
<dbReference type="Pfam" id="PF14819">
    <property type="entry name" value="QueF_N"/>
    <property type="match status" value="1"/>
</dbReference>
<dbReference type="HAMAP" id="MF_00817">
    <property type="entry name" value="QueF_type2"/>
    <property type="match status" value="1"/>
</dbReference>